<reference evidence="1" key="2">
    <citation type="submission" date="2007-04" db="EMBL/GenBank/DDBJ databases">
        <authorList>
            <consortium name="The International Medicago Genome Annotation Group"/>
        </authorList>
    </citation>
    <scope>NUCLEOTIDE SEQUENCE</scope>
</reference>
<dbReference type="EMBL" id="AC153125">
    <property type="protein sequence ID" value="ABE87644.1"/>
    <property type="molecule type" value="Genomic_DNA"/>
</dbReference>
<reference evidence="1" key="1">
    <citation type="submission" date="2006-03" db="EMBL/GenBank/DDBJ databases">
        <authorList>
            <person name="Lin S."/>
            <person name="Dixon R."/>
            <person name="May G."/>
            <person name="Sumner L."/>
            <person name="Gonzales B."/>
            <person name="Cook D."/>
            <person name="Kim D."/>
            <person name="Young N."/>
            <person name="Cannon S."/>
            <person name="Roe B.A."/>
        </authorList>
    </citation>
    <scope>NUCLEOTIDE SEQUENCE</scope>
</reference>
<protein>
    <submittedName>
        <fullName evidence="1">Uncharacterized protein</fullName>
    </submittedName>
</protein>
<gene>
    <name evidence="1" type="ORF">MtrDRAFT_AC153125g4v2</name>
</gene>
<accession>Q1RU38</accession>
<evidence type="ECO:0000313" key="1">
    <source>
        <dbReference type="EMBL" id="ABE87644.1"/>
    </source>
</evidence>
<dbReference type="PANTHER" id="PTHR33116">
    <property type="entry name" value="REVERSE TRANSCRIPTASE ZINC-BINDING DOMAIN-CONTAINING PROTEIN-RELATED-RELATED"/>
    <property type="match status" value="1"/>
</dbReference>
<organism evidence="1">
    <name type="scientific">Medicago truncatula</name>
    <name type="common">Barrel medic</name>
    <name type="synonym">Medicago tribuloides</name>
    <dbReference type="NCBI Taxonomy" id="3880"/>
    <lineage>
        <taxon>Eukaryota</taxon>
        <taxon>Viridiplantae</taxon>
        <taxon>Streptophyta</taxon>
        <taxon>Embryophyta</taxon>
        <taxon>Tracheophyta</taxon>
        <taxon>Spermatophyta</taxon>
        <taxon>Magnoliopsida</taxon>
        <taxon>eudicotyledons</taxon>
        <taxon>Gunneridae</taxon>
        <taxon>Pentapetalae</taxon>
        <taxon>rosids</taxon>
        <taxon>fabids</taxon>
        <taxon>Fabales</taxon>
        <taxon>Fabaceae</taxon>
        <taxon>Papilionoideae</taxon>
        <taxon>50 kb inversion clade</taxon>
        <taxon>NPAAA clade</taxon>
        <taxon>Hologalegina</taxon>
        <taxon>IRL clade</taxon>
        <taxon>Trifolieae</taxon>
        <taxon>Medicago</taxon>
    </lineage>
</organism>
<sequence>MVLNCKVDSIPFMYIGLPIGGDARKCINSRLSGWSLRYLPLGGRLVLLKFVLSSLPIYVLSSNKDSRLLRFVDSFFATLMVDRSMATSRRLERVMLFMPKCGACILVWTWHGGRTPLIVEGKLQF</sequence>
<proteinExistence type="predicted"/>
<name>Q1RU38_MEDTR</name>
<dbReference type="PANTHER" id="PTHR33116:SF78">
    <property type="entry name" value="OS12G0587133 PROTEIN"/>
    <property type="match status" value="1"/>
</dbReference>
<dbReference type="AlphaFoldDB" id="Q1RU38"/>